<protein>
    <recommendedName>
        <fullName evidence="3">Late embryogenesis abundant protein LEA-2 subgroup domain-containing protein</fullName>
    </recommendedName>
</protein>
<keyword evidence="2" id="KW-1185">Reference proteome</keyword>
<evidence type="ECO:0008006" key="3">
    <source>
        <dbReference type="Google" id="ProtNLM"/>
    </source>
</evidence>
<comment type="caution">
    <text evidence="1">The sequence shown here is derived from an EMBL/GenBank/DDBJ whole genome shotgun (WGS) entry which is preliminary data.</text>
</comment>
<sequence length="162" mass="17653">MMKIILFFLLFICLGRGFAQKAVSSVLNLESFSFTESTLQSLTLKYTIKNNGPEKYIFHGSTTTPIDDLTVTIYLSKNETLETGVLGGENDLQIGTFVPAQYTLLAGSTVTLKKALSLNRPPFGSYKYCIVSVAYVQGPGMSSKTYLSKKYSTTSAGLTLAD</sequence>
<accession>A0ABT1FSM5</accession>
<organism evidence="1 2">
    <name type="scientific">Runella salmonicolor</name>
    <dbReference type="NCBI Taxonomy" id="2950278"/>
    <lineage>
        <taxon>Bacteria</taxon>
        <taxon>Pseudomonadati</taxon>
        <taxon>Bacteroidota</taxon>
        <taxon>Cytophagia</taxon>
        <taxon>Cytophagales</taxon>
        <taxon>Spirosomataceae</taxon>
        <taxon>Runella</taxon>
    </lineage>
</organism>
<name>A0ABT1FSM5_9BACT</name>
<reference evidence="1 2" key="1">
    <citation type="submission" date="2022-06" db="EMBL/GenBank/DDBJ databases">
        <title>Runella sp. S5 genome sequencing.</title>
        <authorList>
            <person name="Park S."/>
        </authorList>
    </citation>
    <scope>NUCLEOTIDE SEQUENCE [LARGE SCALE GENOMIC DNA]</scope>
    <source>
        <strain evidence="1 2">S5</strain>
    </source>
</reference>
<evidence type="ECO:0000313" key="1">
    <source>
        <dbReference type="EMBL" id="MCP1384500.1"/>
    </source>
</evidence>
<gene>
    <name evidence="1" type="ORF">NCI00_18825</name>
</gene>
<dbReference type="RefSeq" id="WP_253530095.1">
    <property type="nucleotide sequence ID" value="NZ_JAMZEL010000008.1"/>
</dbReference>
<dbReference type="Proteomes" id="UP001204772">
    <property type="component" value="Unassembled WGS sequence"/>
</dbReference>
<dbReference type="EMBL" id="JAMZEL010000008">
    <property type="protein sequence ID" value="MCP1384500.1"/>
    <property type="molecule type" value="Genomic_DNA"/>
</dbReference>
<evidence type="ECO:0000313" key="2">
    <source>
        <dbReference type="Proteomes" id="UP001204772"/>
    </source>
</evidence>
<proteinExistence type="predicted"/>